<dbReference type="GO" id="GO:0008270">
    <property type="term" value="F:zinc ion binding"/>
    <property type="evidence" value="ECO:0007669"/>
    <property type="project" value="UniProtKB-UniRule"/>
</dbReference>
<dbReference type="UniPathway" id="UPA00185">
    <property type="reaction ID" value="UER00283"/>
</dbReference>
<dbReference type="EC" id="3.5.1.96" evidence="5 6"/>
<feature type="binding site" evidence="5">
    <location>
        <position position="162"/>
    </location>
    <ligand>
        <name>Zn(2+)</name>
        <dbReference type="ChEBI" id="CHEBI:29105"/>
    </ligand>
</feature>
<comment type="catalytic activity">
    <reaction evidence="5">
        <text>N-succinyl-L-glutamate + H2O = L-glutamate + succinate</text>
        <dbReference type="Rhea" id="RHEA:15169"/>
        <dbReference type="ChEBI" id="CHEBI:15377"/>
        <dbReference type="ChEBI" id="CHEBI:29985"/>
        <dbReference type="ChEBI" id="CHEBI:30031"/>
        <dbReference type="ChEBI" id="CHEBI:58763"/>
        <dbReference type="EC" id="3.5.1.96"/>
    </reaction>
</comment>
<dbReference type="NCBIfam" id="TIGR03242">
    <property type="entry name" value="arg_catab_astE"/>
    <property type="match status" value="1"/>
</dbReference>
<evidence type="ECO:0000256" key="5">
    <source>
        <dbReference type="HAMAP-Rule" id="MF_00767"/>
    </source>
</evidence>
<dbReference type="InterPro" id="IPR050178">
    <property type="entry name" value="AspA/AstE_fam"/>
</dbReference>
<keyword evidence="4 5" id="KW-0862">Zinc</keyword>
<evidence type="ECO:0000313" key="10">
    <source>
        <dbReference type="Proteomes" id="UP000056090"/>
    </source>
</evidence>
<keyword evidence="1 5" id="KW-0056">Arginine metabolism</keyword>
<accession>A0A075NVA6</accession>
<comment type="cofactor">
    <cofactor evidence="5">
        <name>Zn(2+)</name>
        <dbReference type="ChEBI" id="CHEBI:29105"/>
    </cofactor>
    <text evidence="5">Binds 1 zinc ion per subunit.</text>
</comment>
<sequence length="346" mass="38852">MQQLIQHGEFLSLSRTEPQRFQTPIQFELDNHTKVAISAPGIIEFTPLSLDNISTKHIVLSCGVHGNETAPIEMCDDWVKSILTGRLEVTHRVLFLFGNLPAMDIAKRFVEENMNRLFSGAHSEGDGCNNIERQRAKALEEAINQFFAHAQADEQKFHYDLHTAIRSSKNEKFAVYPYLHERRYSKGQLAFLAACGVKTILLSENPTTTFSYFSSRQHGAHAFTVELGKVRPFGENDMSRFAQAKEAITSLISREDFSPQVSMDELDIFRVNQVVIKNADDFTLHFDDDTPNFTDFTKGTVLASESGKTYVAQQDGEAIVFPNADVAIGQRAMLTVVPTKLETLDV</sequence>
<dbReference type="Pfam" id="PF24827">
    <property type="entry name" value="AstE_AspA_cat"/>
    <property type="match status" value="1"/>
</dbReference>
<name>A0A075NVA6_9ALTE</name>
<comment type="similarity">
    <text evidence="5">Belongs to the AspA/AstE family. Succinylglutamate desuccinylase subfamily.</text>
</comment>
<dbReference type="CDD" id="cd03855">
    <property type="entry name" value="M14_ASTE"/>
    <property type="match status" value="1"/>
</dbReference>
<dbReference type="NCBIfam" id="NF003706">
    <property type="entry name" value="PRK05324.1"/>
    <property type="match status" value="1"/>
</dbReference>
<evidence type="ECO:0000256" key="4">
    <source>
        <dbReference type="ARBA" id="ARBA00022833"/>
    </source>
</evidence>
<dbReference type="Proteomes" id="UP000056090">
    <property type="component" value="Chromosome"/>
</dbReference>
<dbReference type="Gene3D" id="3.40.630.10">
    <property type="entry name" value="Zn peptidases"/>
    <property type="match status" value="1"/>
</dbReference>
<evidence type="ECO:0000256" key="6">
    <source>
        <dbReference type="NCBIfam" id="TIGR03242"/>
    </source>
</evidence>
<dbReference type="InterPro" id="IPR007036">
    <property type="entry name" value="Aste_AspA_hybrid_dom"/>
</dbReference>
<evidence type="ECO:0000256" key="1">
    <source>
        <dbReference type="ARBA" id="ARBA00022503"/>
    </source>
</evidence>
<dbReference type="EMBL" id="CP008849">
    <property type="protein sequence ID" value="AIF98589.1"/>
    <property type="molecule type" value="Genomic_DNA"/>
</dbReference>
<dbReference type="PANTHER" id="PTHR15162:SF7">
    <property type="entry name" value="SUCCINYLGLUTAMATE DESUCCINYLASE"/>
    <property type="match status" value="1"/>
</dbReference>
<feature type="domain" description="AstE/AspA barrel-sandwich hybrid" evidence="7">
    <location>
        <begin position="265"/>
        <end position="338"/>
    </location>
</feature>
<keyword evidence="10" id="KW-1185">Reference proteome</keyword>
<evidence type="ECO:0000259" key="7">
    <source>
        <dbReference type="Pfam" id="PF04952"/>
    </source>
</evidence>
<dbReference type="InterPro" id="IPR055438">
    <property type="entry name" value="AstE_AspA_cat"/>
</dbReference>
<dbReference type="GO" id="GO:0016788">
    <property type="term" value="F:hydrolase activity, acting on ester bonds"/>
    <property type="evidence" value="ECO:0007669"/>
    <property type="project" value="UniProtKB-UniRule"/>
</dbReference>
<dbReference type="Pfam" id="PF04952">
    <property type="entry name" value="AstE_AspA_hybrid"/>
    <property type="match status" value="1"/>
</dbReference>
<dbReference type="PIRSF" id="PIRSF017020">
    <property type="entry name" value="AstE"/>
    <property type="match status" value="1"/>
</dbReference>
<evidence type="ECO:0000259" key="8">
    <source>
        <dbReference type="Pfam" id="PF24827"/>
    </source>
</evidence>
<dbReference type="RefSeq" id="WP_044056765.1">
    <property type="nucleotide sequence ID" value="NZ_CBCSKJ010000001.1"/>
</dbReference>
<dbReference type="GO" id="GO:0019544">
    <property type="term" value="P:L-arginine catabolic process to L-glutamate"/>
    <property type="evidence" value="ECO:0007669"/>
    <property type="project" value="UniProtKB-UniRule"/>
</dbReference>
<proteinExistence type="inferred from homology"/>
<dbReference type="InterPro" id="IPR016681">
    <property type="entry name" value="SuccinylGlu_desuccinylase"/>
</dbReference>
<feature type="active site" evidence="5">
    <location>
        <position position="226"/>
    </location>
</feature>
<feature type="binding site" evidence="5">
    <location>
        <position position="65"/>
    </location>
    <ligand>
        <name>Zn(2+)</name>
        <dbReference type="ChEBI" id="CHEBI:29105"/>
    </ligand>
</feature>
<organism evidence="9 10">
    <name type="scientific">Alteromonas australica</name>
    <dbReference type="NCBI Taxonomy" id="589873"/>
    <lineage>
        <taxon>Bacteria</taxon>
        <taxon>Pseudomonadati</taxon>
        <taxon>Pseudomonadota</taxon>
        <taxon>Gammaproteobacteria</taxon>
        <taxon>Alteromonadales</taxon>
        <taxon>Alteromonadaceae</taxon>
        <taxon>Alteromonas/Salinimonas group</taxon>
        <taxon>Alteromonas</taxon>
    </lineage>
</organism>
<dbReference type="GO" id="GO:0019545">
    <property type="term" value="P:L-arginine catabolic process to succinate"/>
    <property type="evidence" value="ECO:0007669"/>
    <property type="project" value="UniProtKB-UniRule"/>
</dbReference>
<reference evidence="9 10" key="1">
    <citation type="submission" date="2014-06" db="EMBL/GenBank/DDBJ databases">
        <title>Genomes of Alteromonas australica, a world apart.</title>
        <authorList>
            <person name="Gonzaga A."/>
            <person name="Lopez-Perez M."/>
            <person name="Rodriguez-Valera F."/>
        </authorList>
    </citation>
    <scope>NUCLEOTIDE SEQUENCE [LARGE SCALE GENOMIC DNA]</scope>
    <source>
        <strain evidence="9 10">H 17</strain>
    </source>
</reference>
<keyword evidence="3 5" id="KW-0378">Hydrolase</keyword>
<dbReference type="SUPFAM" id="SSF53187">
    <property type="entry name" value="Zn-dependent exopeptidases"/>
    <property type="match status" value="1"/>
</dbReference>
<dbReference type="GeneID" id="78254810"/>
<protein>
    <recommendedName>
        <fullName evidence="5 6">Succinylglutamate desuccinylase</fullName>
        <ecNumber evidence="5 6">3.5.1.96</ecNumber>
    </recommendedName>
</protein>
<evidence type="ECO:0000256" key="3">
    <source>
        <dbReference type="ARBA" id="ARBA00022801"/>
    </source>
</evidence>
<feature type="domain" description="Succinylglutamate desuccinylase/Aspartoacylase catalytic" evidence="8">
    <location>
        <begin position="55"/>
        <end position="252"/>
    </location>
</feature>
<comment type="function">
    <text evidence="5">Transforms N(2)-succinylglutamate into succinate and glutamate.</text>
</comment>
<gene>
    <name evidence="5" type="primary">astE</name>
    <name evidence="9" type="ORF">EP13_07775</name>
</gene>
<keyword evidence="2 5" id="KW-0479">Metal-binding</keyword>
<dbReference type="eggNOG" id="COG2988">
    <property type="taxonomic scope" value="Bacteria"/>
</dbReference>
<dbReference type="KEGG" id="aal:EP13_07775"/>
<evidence type="ECO:0000256" key="2">
    <source>
        <dbReference type="ARBA" id="ARBA00022723"/>
    </source>
</evidence>
<dbReference type="AlphaFoldDB" id="A0A075NVA6"/>
<evidence type="ECO:0000313" key="9">
    <source>
        <dbReference type="EMBL" id="AIF98589.1"/>
    </source>
</evidence>
<dbReference type="GO" id="GO:0009017">
    <property type="term" value="F:succinylglutamate desuccinylase activity"/>
    <property type="evidence" value="ECO:0007669"/>
    <property type="project" value="UniProtKB-UniRule"/>
</dbReference>
<dbReference type="HAMAP" id="MF_00767">
    <property type="entry name" value="Arg_catab_AstE"/>
    <property type="match status" value="1"/>
</dbReference>
<dbReference type="PANTHER" id="PTHR15162">
    <property type="entry name" value="ASPARTOACYLASE"/>
    <property type="match status" value="1"/>
</dbReference>
<feature type="binding site" evidence="5">
    <location>
        <position position="68"/>
    </location>
    <ligand>
        <name>Zn(2+)</name>
        <dbReference type="ChEBI" id="CHEBI:29105"/>
    </ligand>
</feature>
<comment type="pathway">
    <text evidence="5">Amino-acid degradation; L-arginine degradation via AST pathway; L-glutamate and succinate from L-arginine: step 5/5.</text>
</comment>